<dbReference type="Proteomes" id="UP000247498">
    <property type="component" value="Unassembled WGS sequence"/>
</dbReference>
<dbReference type="Gene3D" id="2.160.10.10">
    <property type="entry name" value="Hexapeptide repeat proteins"/>
    <property type="match status" value="1"/>
</dbReference>
<feature type="domain" description="Maltose/galactoside acetyltransferase" evidence="5">
    <location>
        <begin position="11"/>
        <end position="63"/>
    </location>
</feature>
<dbReference type="GO" id="GO:0008374">
    <property type="term" value="F:O-acyltransferase activity"/>
    <property type="evidence" value="ECO:0007669"/>
    <property type="project" value="TreeGrafter"/>
</dbReference>
<dbReference type="Pfam" id="PF12464">
    <property type="entry name" value="Mac"/>
    <property type="match status" value="1"/>
</dbReference>
<dbReference type="PANTHER" id="PTHR23416">
    <property type="entry name" value="SIALIC ACID SYNTHASE-RELATED"/>
    <property type="match status" value="1"/>
</dbReference>
<keyword evidence="2 6" id="KW-0808">Transferase</keyword>
<organism evidence="6 7">
    <name type="scientific">Raphidocelis subcapitata</name>
    <dbReference type="NCBI Taxonomy" id="307507"/>
    <lineage>
        <taxon>Eukaryota</taxon>
        <taxon>Viridiplantae</taxon>
        <taxon>Chlorophyta</taxon>
        <taxon>core chlorophytes</taxon>
        <taxon>Chlorophyceae</taxon>
        <taxon>CS clade</taxon>
        <taxon>Sphaeropleales</taxon>
        <taxon>Selenastraceae</taxon>
        <taxon>Raphidocelis</taxon>
    </lineage>
</organism>
<accession>A0A2V0P452</accession>
<dbReference type="InterPro" id="IPR051159">
    <property type="entry name" value="Hexapeptide_acetyltransf"/>
</dbReference>
<dbReference type="CDD" id="cd03357">
    <property type="entry name" value="LbH_MAT_GAT"/>
    <property type="match status" value="1"/>
</dbReference>
<protein>
    <submittedName>
        <fullName evidence="6">Maltose O-acetyltransferase</fullName>
    </submittedName>
</protein>
<dbReference type="OrthoDB" id="25818at2759"/>
<sequence>MAKQVDKRTEKEKMLAGDLYLAFGPELFAERTAARRLLRAFNDEHDEGVRLGVLRQLLGGFDQEEPPFIEPPLRVDYGYNIKVGKKFYANFNTVILDCAPVTIGDRVLFGPNVQVYAASHPVEGWVRNGTAGPEWAKPITIGSDCWIGGGAIILPGVVIGEGCTVGAGSVVTKSVPPFSVVAGNPARVVRRLQRPDGGGGAGGGGGGGGGGAAGAGEDGDGGSQQHERHHHHERHLHHHGSDKHVTGH</sequence>
<dbReference type="Pfam" id="PF00132">
    <property type="entry name" value="Hexapep"/>
    <property type="match status" value="1"/>
</dbReference>
<dbReference type="PANTHER" id="PTHR23416:SF23">
    <property type="entry name" value="ACETYLTRANSFERASE C18B11.09C-RELATED"/>
    <property type="match status" value="1"/>
</dbReference>
<keyword evidence="7" id="KW-1185">Reference proteome</keyword>
<dbReference type="InterPro" id="IPR001451">
    <property type="entry name" value="Hexapep"/>
</dbReference>
<dbReference type="GO" id="GO:0016407">
    <property type="term" value="F:acetyltransferase activity"/>
    <property type="evidence" value="ECO:0007669"/>
    <property type="project" value="InterPro"/>
</dbReference>
<evidence type="ECO:0000256" key="1">
    <source>
        <dbReference type="ARBA" id="ARBA00007274"/>
    </source>
</evidence>
<feature type="region of interest" description="Disordered" evidence="4">
    <location>
        <begin position="191"/>
        <end position="248"/>
    </location>
</feature>
<evidence type="ECO:0000256" key="2">
    <source>
        <dbReference type="ARBA" id="ARBA00022679"/>
    </source>
</evidence>
<proteinExistence type="inferred from homology"/>
<evidence type="ECO:0000256" key="3">
    <source>
        <dbReference type="ARBA" id="ARBA00023315"/>
    </source>
</evidence>
<dbReference type="EMBL" id="BDRX01000054">
    <property type="protein sequence ID" value="GBF94638.1"/>
    <property type="molecule type" value="Genomic_DNA"/>
</dbReference>
<evidence type="ECO:0000256" key="4">
    <source>
        <dbReference type="SAM" id="MobiDB-lite"/>
    </source>
</evidence>
<feature type="compositionally biased region" description="Basic residues" evidence="4">
    <location>
        <begin position="227"/>
        <end position="241"/>
    </location>
</feature>
<dbReference type="AlphaFoldDB" id="A0A2V0P452"/>
<evidence type="ECO:0000313" key="7">
    <source>
        <dbReference type="Proteomes" id="UP000247498"/>
    </source>
</evidence>
<evidence type="ECO:0000259" key="5">
    <source>
        <dbReference type="SMART" id="SM01266"/>
    </source>
</evidence>
<dbReference type="SMART" id="SM01266">
    <property type="entry name" value="Mac"/>
    <property type="match status" value="1"/>
</dbReference>
<dbReference type="InParanoid" id="A0A2V0P452"/>
<dbReference type="InterPro" id="IPR011004">
    <property type="entry name" value="Trimer_LpxA-like_sf"/>
</dbReference>
<dbReference type="InterPro" id="IPR024688">
    <property type="entry name" value="Mac_dom"/>
</dbReference>
<dbReference type="FunFam" id="2.160.10.10:FF:000025">
    <property type="entry name" value="Hexapeptide-repeat containing-acetyltransferase"/>
    <property type="match status" value="1"/>
</dbReference>
<comment type="similarity">
    <text evidence="1">Belongs to the transferase hexapeptide repeat family.</text>
</comment>
<reference evidence="6 7" key="1">
    <citation type="journal article" date="2018" name="Sci. Rep.">
        <title>Raphidocelis subcapitata (=Pseudokirchneriella subcapitata) provides an insight into genome evolution and environmental adaptations in the Sphaeropleales.</title>
        <authorList>
            <person name="Suzuki S."/>
            <person name="Yamaguchi H."/>
            <person name="Nakajima N."/>
            <person name="Kawachi M."/>
        </authorList>
    </citation>
    <scope>NUCLEOTIDE SEQUENCE [LARGE SCALE GENOMIC DNA]</scope>
    <source>
        <strain evidence="6 7">NIES-35</strain>
    </source>
</reference>
<comment type="caution">
    <text evidence="6">The sequence shown here is derived from an EMBL/GenBank/DDBJ whole genome shotgun (WGS) entry which is preliminary data.</text>
</comment>
<gene>
    <name evidence="6" type="ORF">Rsub_07374</name>
</gene>
<evidence type="ECO:0000313" key="6">
    <source>
        <dbReference type="EMBL" id="GBF94638.1"/>
    </source>
</evidence>
<name>A0A2V0P452_9CHLO</name>
<dbReference type="SUPFAM" id="SSF51161">
    <property type="entry name" value="Trimeric LpxA-like enzymes"/>
    <property type="match status" value="1"/>
</dbReference>
<keyword evidence="3" id="KW-0012">Acyltransferase</keyword>
<feature type="compositionally biased region" description="Gly residues" evidence="4">
    <location>
        <begin position="196"/>
        <end position="216"/>
    </location>
</feature>
<dbReference type="STRING" id="307507.A0A2V0P452"/>